<name>A0ABQ1RNK4_9ALTE</name>
<dbReference type="InterPro" id="IPR046149">
    <property type="entry name" value="DUF6151"/>
</dbReference>
<protein>
    <submittedName>
        <fullName evidence="1">Uncharacterized protein</fullName>
    </submittedName>
</protein>
<comment type="caution">
    <text evidence="1">The sequence shown here is derived from an EMBL/GenBank/DDBJ whole genome shotgun (WGS) entry which is preliminary data.</text>
</comment>
<gene>
    <name evidence="1" type="ORF">GCM10011357_31280</name>
</gene>
<proteinExistence type="predicted"/>
<evidence type="ECO:0000313" key="1">
    <source>
        <dbReference type="EMBL" id="GGD73976.1"/>
    </source>
</evidence>
<sequence>MRLGSKGLLRWHTSCCNTPVGNTLSNPRLGFIGLIHSSLDRSALEKDFGNNIARVNVDSATGTPKPGQKGLFGTVLRFIAMIISARVGNRYKQSPLFTREGEPVAPVTTLSREQRKTLKYGDVTGQNNAHN</sequence>
<organism evidence="1 2">
    <name type="scientific">Lacimicrobium alkaliphilum</name>
    <dbReference type="NCBI Taxonomy" id="1526571"/>
    <lineage>
        <taxon>Bacteria</taxon>
        <taxon>Pseudomonadati</taxon>
        <taxon>Pseudomonadota</taxon>
        <taxon>Gammaproteobacteria</taxon>
        <taxon>Alteromonadales</taxon>
        <taxon>Alteromonadaceae</taxon>
        <taxon>Lacimicrobium</taxon>
    </lineage>
</organism>
<accession>A0ABQ1RNK4</accession>
<evidence type="ECO:0000313" key="2">
    <source>
        <dbReference type="Proteomes" id="UP000614272"/>
    </source>
</evidence>
<dbReference type="Proteomes" id="UP000614272">
    <property type="component" value="Unassembled WGS sequence"/>
</dbReference>
<dbReference type="Pfam" id="PF19648">
    <property type="entry name" value="DUF6151"/>
    <property type="match status" value="1"/>
</dbReference>
<keyword evidence="2" id="KW-1185">Reference proteome</keyword>
<dbReference type="EMBL" id="BMGJ01000015">
    <property type="protein sequence ID" value="GGD73976.1"/>
    <property type="molecule type" value="Genomic_DNA"/>
</dbReference>
<reference evidence="2" key="1">
    <citation type="journal article" date="2019" name="Int. J. Syst. Evol. Microbiol.">
        <title>The Global Catalogue of Microorganisms (GCM) 10K type strain sequencing project: providing services to taxonomists for standard genome sequencing and annotation.</title>
        <authorList>
            <consortium name="The Broad Institute Genomics Platform"/>
            <consortium name="The Broad Institute Genome Sequencing Center for Infectious Disease"/>
            <person name="Wu L."/>
            <person name="Ma J."/>
        </authorList>
    </citation>
    <scope>NUCLEOTIDE SEQUENCE [LARGE SCALE GENOMIC DNA]</scope>
    <source>
        <strain evidence="2">CGMCC 1.12923</strain>
    </source>
</reference>